<sequence>MRKTFYKKELVISNTQKRRGNKNKRSDVIKIQSWLCLQEQLFPGIGTMTAIDGDFGPATEKCVKNFQKFININETGIVDQDLFSALSHPLKSAFEDVTAQATIRETILKVAENHLKNQPKELVIKGENNSGPWVKSYMDGHEGELWFWCMGFVQGIIDQALSLHDMKFTKIMPLTYSCDVVGMKGLEHDSLIRNSKIEQQPNLVKPGDILLIRRSWHDWTHTAIIIDVEDETFTTIEGNTNRSGSRNGDGVYKRVRNFQKSNLDVFSLEKWID</sequence>
<dbReference type="RefSeq" id="WP_102755716.1">
    <property type="nucleotide sequence ID" value="NZ_CP025791.1"/>
</dbReference>
<dbReference type="EMBL" id="CP025791">
    <property type="protein sequence ID" value="AUP79061.1"/>
    <property type="molecule type" value="Genomic_DNA"/>
</dbReference>
<reference evidence="2 3" key="1">
    <citation type="submission" date="2018-01" db="EMBL/GenBank/DDBJ databases">
        <title>Complete genome sequence of Flavivirga eckloniae ECD14 isolated from seaweed Ecklonia cava.</title>
        <authorList>
            <person name="Lee J.H."/>
            <person name="Baik K.S."/>
            <person name="Seong C.N."/>
        </authorList>
    </citation>
    <scope>NUCLEOTIDE SEQUENCE [LARGE SCALE GENOMIC DNA]</scope>
    <source>
        <strain evidence="2 3">ECD14</strain>
    </source>
</reference>
<dbReference type="AlphaFoldDB" id="A0A2K9PPR5"/>
<dbReference type="InterPro" id="IPR036365">
    <property type="entry name" value="PGBD-like_sf"/>
</dbReference>
<evidence type="ECO:0000259" key="1">
    <source>
        <dbReference type="Pfam" id="PF01471"/>
    </source>
</evidence>
<dbReference type="OrthoDB" id="9812621at2"/>
<keyword evidence="3" id="KW-1185">Reference proteome</keyword>
<organism evidence="2 3">
    <name type="scientific">Flavivirga eckloniae</name>
    <dbReference type="NCBI Taxonomy" id="1803846"/>
    <lineage>
        <taxon>Bacteria</taxon>
        <taxon>Pseudomonadati</taxon>
        <taxon>Bacteroidota</taxon>
        <taxon>Flavobacteriia</taxon>
        <taxon>Flavobacteriales</taxon>
        <taxon>Flavobacteriaceae</taxon>
        <taxon>Flavivirga</taxon>
    </lineage>
</organism>
<evidence type="ECO:0000313" key="3">
    <source>
        <dbReference type="Proteomes" id="UP000235826"/>
    </source>
</evidence>
<gene>
    <name evidence="2" type="ORF">C1H87_10265</name>
</gene>
<proteinExistence type="predicted"/>
<name>A0A2K9PPR5_9FLAO</name>
<accession>A0A2K9PPR5</accession>
<dbReference type="Gene3D" id="1.10.101.10">
    <property type="entry name" value="PGBD-like superfamily/PGBD"/>
    <property type="match status" value="1"/>
</dbReference>
<dbReference type="Proteomes" id="UP000235826">
    <property type="component" value="Chromosome"/>
</dbReference>
<evidence type="ECO:0000313" key="2">
    <source>
        <dbReference type="EMBL" id="AUP79061.1"/>
    </source>
</evidence>
<dbReference type="SUPFAM" id="SSF47090">
    <property type="entry name" value="PGBD-like"/>
    <property type="match status" value="1"/>
</dbReference>
<dbReference type="Pfam" id="PF01471">
    <property type="entry name" value="PG_binding_1"/>
    <property type="match status" value="1"/>
</dbReference>
<protein>
    <submittedName>
        <fullName evidence="2">Peptidoglycan-binding protein</fullName>
    </submittedName>
</protein>
<feature type="domain" description="Peptidoglycan binding-like" evidence="1">
    <location>
        <begin position="26"/>
        <end position="86"/>
    </location>
</feature>
<dbReference type="InterPro" id="IPR002477">
    <property type="entry name" value="Peptidoglycan-bd-like"/>
</dbReference>
<dbReference type="InterPro" id="IPR036366">
    <property type="entry name" value="PGBDSf"/>
</dbReference>
<dbReference type="KEGG" id="fek:C1H87_10265"/>